<dbReference type="InterPro" id="IPR036390">
    <property type="entry name" value="WH_DNA-bd_sf"/>
</dbReference>
<dbReference type="InterPro" id="IPR005119">
    <property type="entry name" value="LysR_subst-bd"/>
</dbReference>
<evidence type="ECO:0000256" key="8">
    <source>
        <dbReference type="SAM" id="MobiDB-lite"/>
    </source>
</evidence>
<reference evidence="11" key="2">
    <citation type="submission" date="2018-03" db="EMBL/GenBank/DDBJ databases">
        <authorList>
            <person name="Derbyshire K."/>
            <person name="Gray T.A."/>
            <person name="Champion M."/>
        </authorList>
    </citation>
    <scope>NUCLEOTIDE SEQUENCE [LARGE SCALE GENOMIC DNA]</scope>
    <source>
        <strain evidence="11">MKD8</strain>
    </source>
</reference>
<dbReference type="PANTHER" id="PTHR30346">
    <property type="entry name" value="TRANSCRIPTIONAL DUAL REGULATOR HCAR-RELATED"/>
    <property type="match status" value="1"/>
</dbReference>
<dbReference type="Gene3D" id="3.40.190.10">
    <property type="entry name" value="Periplasmic binding protein-like II"/>
    <property type="match status" value="2"/>
</dbReference>
<dbReference type="PANTHER" id="PTHR30346:SF0">
    <property type="entry name" value="HCA OPERON TRANSCRIPTIONAL ACTIVATOR HCAR"/>
    <property type="match status" value="1"/>
</dbReference>
<dbReference type="InterPro" id="IPR000847">
    <property type="entry name" value="LysR_HTH_N"/>
</dbReference>
<feature type="domain" description="HTH lysR-type" evidence="9">
    <location>
        <begin position="2"/>
        <end position="59"/>
    </location>
</feature>
<dbReference type="Pfam" id="PF00126">
    <property type="entry name" value="HTH_1"/>
    <property type="match status" value="1"/>
</dbReference>
<proteinExistence type="inferred from homology"/>
<dbReference type="AlphaFoldDB" id="A0A2U9PTS6"/>
<evidence type="ECO:0000256" key="3">
    <source>
        <dbReference type="ARBA" id="ARBA00023125"/>
    </source>
</evidence>
<evidence type="ECO:0000256" key="2">
    <source>
        <dbReference type="ARBA" id="ARBA00023015"/>
    </source>
</evidence>
<keyword evidence="2" id="KW-0805">Transcription regulation</keyword>
<dbReference type="EMBL" id="CP027541">
    <property type="protein sequence ID" value="AWT55209.1"/>
    <property type="molecule type" value="Genomic_DNA"/>
</dbReference>
<comment type="similarity">
    <text evidence="1">Belongs to the LysR transcriptional regulatory family.</text>
</comment>
<name>A0A2U9PTS6_MYCSE</name>
<evidence type="ECO:0000256" key="7">
    <source>
        <dbReference type="ARBA" id="ARBA00056658"/>
    </source>
</evidence>
<dbReference type="GO" id="GO:0003700">
    <property type="term" value="F:DNA-binding transcription factor activity"/>
    <property type="evidence" value="ECO:0007669"/>
    <property type="project" value="InterPro"/>
</dbReference>
<dbReference type="Pfam" id="PF03466">
    <property type="entry name" value="LysR_substrate"/>
    <property type="match status" value="1"/>
</dbReference>
<feature type="region of interest" description="Disordered" evidence="8">
    <location>
        <begin position="303"/>
        <end position="329"/>
    </location>
</feature>
<reference evidence="10 11" key="1">
    <citation type="journal article" date="2013" name="Genome Announc.">
        <title>Draft genome sequence of MKD8, a conjugal recipient Mycobacterium smegmatis strain.</title>
        <authorList>
            <person name="Gray T.A."/>
            <person name="Palumbo M.J."/>
            <person name="Derbyshire K.M."/>
        </authorList>
    </citation>
    <scope>NUCLEOTIDE SEQUENCE [LARGE SCALE GENOMIC DNA]</scope>
    <source>
        <strain evidence="10 11">MKD8</strain>
    </source>
</reference>
<evidence type="ECO:0000256" key="5">
    <source>
        <dbReference type="ARBA" id="ARBA00023163"/>
    </source>
</evidence>
<dbReference type="SUPFAM" id="SSF53850">
    <property type="entry name" value="Periplasmic binding protein-like II"/>
    <property type="match status" value="1"/>
</dbReference>
<organism evidence="10 11">
    <name type="scientific">Mycolicibacterium smegmatis (strain MKD8)</name>
    <name type="common">Mycobacterium smegmatis</name>
    <dbReference type="NCBI Taxonomy" id="1214915"/>
    <lineage>
        <taxon>Bacteria</taxon>
        <taxon>Bacillati</taxon>
        <taxon>Actinomycetota</taxon>
        <taxon>Actinomycetes</taxon>
        <taxon>Mycobacteriales</taxon>
        <taxon>Mycobacteriaceae</taxon>
        <taxon>Mycolicibacterium</taxon>
    </lineage>
</organism>
<evidence type="ECO:0000313" key="11">
    <source>
        <dbReference type="Proteomes" id="UP000011200"/>
    </source>
</evidence>
<accession>A0A2U9PTS6</accession>
<dbReference type="Gene3D" id="1.10.10.10">
    <property type="entry name" value="Winged helix-like DNA-binding domain superfamily/Winged helix DNA-binding domain"/>
    <property type="match status" value="1"/>
</dbReference>
<keyword evidence="4" id="KW-0010">Activator</keyword>
<protein>
    <recommendedName>
        <fullName evidence="6">Probable hydrogen peroxide-inducible genes activator</fullName>
    </recommendedName>
</protein>
<keyword evidence="3" id="KW-0238">DNA-binding</keyword>
<evidence type="ECO:0000256" key="6">
    <source>
        <dbReference type="ARBA" id="ARBA00040885"/>
    </source>
</evidence>
<dbReference type="GO" id="GO:0032993">
    <property type="term" value="C:protein-DNA complex"/>
    <property type="evidence" value="ECO:0007669"/>
    <property type="project" value="TreeGrafter"/>
</dbReference>
<dbReference type="GeneID" id="93459050"/>
<dbReference type="GO" id="GO:0003677">
    <property type="term" value="F:DNA binding"/>
    <property type="evidence" value="ECO:0007669"/>
    <property type="project" value="UniProtKB-KW"/>
</dbReference>
<dbReference type="PROSITE" id="PS50931">
    <property type="entry name" value="HTH_LYSR"/>
    <property type="match status" value="1"/>
</dbReference>
<evidence type="ECO:0000256" key="4">
    <source>
        <dbReference type="ARBA" id="ARBA00023159"/>
    </source>
</evidence>
<comment type="function">
    <text evidence="7">Required for the induction the katG gene for catalase. Involved in the response to hydrogen peroxide.</text>
</comment>
<keyword evidence="5" id="KW-0804">Transcription</keyword>
<dbReference type="Proteomes" id="UP000011200">
    <property type="component" value="Chromosome"/>
</dbReference>
<gene>
    <name evidence="10" type="ORF">D806_042450</name>
</gene>
<dbReference type="CDD" id="cd08414">
    <property type="entry name" value="PBP2_LTTR_aromatics_like"/>
    <property type="match status" value="1"/>
</dbReference>
<dbReference type="SUPFAM" id="SSF46785">
    <property type="entry name" value="Winged helix' DNA-binding domain"/>
    <property type="match status" value="1"/>
</dbReference>
<evidence type="ECO:0000259" key="9">
    <source>
        <dbReference type="PROSITE" id="PS50931"/>
    </source>
</evidence>
<dbReference type="RefSeq" id="WP_003895726.1">
    <property type="nucleotide sequence ID" value="NZ_CP027541.1"/>
</dbReference>
<sequence length="329" mass="35274">MPDLRRLRQFVAVADAGSVTAAAAALHLSQQALSSSIQQLEKQLGATLFHREGRRLRLTRAGEVLLVEGRPLLAAAHTIAARVEQTAHRADEAYVIGHTPALSGIEAYTHVERAITAFPDVSFTFRQFYPDALVEAVLDGTVHLGLRRGVVPTSAVATAVLGFDRVRLALPRDHRLAGKASVDISDVAGERIALWAPPGASYYSDFLMGACRRAGFEPDYVVSRVQGAATVAAPLTTDAIAFVTAPAGAAMDGRVVVVDLQPELLVGAQALWQRHTHSAIRDMLLADGRRDSHDEIQACVRDEAADDAQRQVLPPQGHDKGGRAGQRRG</sequence>
<dbReference type="FunFam" id="1.10.10.10:FF:000001">
    <property type="entry name" value="LysR family transcriptional regulator"/>
    <property type="match status" value="1"/>
</dbReference>
<dbReference type="InterPro" id="IPR036388">
    <property type="entry name" value="WH-like_DNA-bd_sf"/>
</dbReference>
<evidence type="ECO:0000256" key="1">
    <source>
        <dbReference type="ARBA" id="ARBA00009437"/>
    </source>
</evidence>
<dbReference type="PRINTS" id="PR00039">
    <property type="entry name" value="HTHLYSR"/>
</dbReference>
<dbReference type="SMR" id="A0A2U9PTS6"/>
<evidence type="ECO:0000313" key="10">
    <source>
        <dbReference type="EMBL" id="AWT55209.1"/>
    </source>
</evidence>